<dbReference type="EMBL" id="AMQN01000440">
    <property type="status" value="NOT_ANNOTATED_CDS"/>
    <property type="molecule type" value="Genomic_DNA"/>
</dbReference>
<evidence type="ECO:0000259" key="1">
    <source>
        <dbReference type="Pfam" id="PF02931"/>
    </source>
</evidence>
<reference evidence="3" key="3">
    <citation type="submission" date="2015-06" db="UniProtKB">
        <authorList>
            <consortium name="EnsemblMetazoa"/>
        </authorList>
    </citation>
    <scope>IDENTIFICATION</scope>
</reference>
<dbReference type="EnsemblMetazoa" id="CapteT50972">
    <property type="protein sequence ID" value="CapteP50972"/>
    <property type="gene ID" value="CapteG50972"/>
</dbReference>
<gene>
    <name evidence="2" type="ORF">CAPTEDRAFT_41931</name>
</gene>
<dbReference type="AlphaFoldDB" id="R7V077"/>
<protein>
    <recommendedName>
        <fullName evidence="1">Neurotransmitter-gated ion-channel ligand-binding domain-containing protein</fullName>
    </recommendedName>
</protein>
<proteinExistence type="predicted"/>
<dbReference type="GO" id="GO:0005230">
    <property type="term" value="F:extracellular ligand-gated monoatomic ion channel activity"/>
    <property type="evidence" value="ECO:0007669"/>
    <property type="project" value="InterPro"/>
</dbReference>
<keyword evidence="4" id="KW-1185">Reference proteome</keyword>
<dbReference type="SUPFAM" id="SSF63712">
    <property type="entry name" value="Nicotinic receptor ligand binding domain-like"/>
    <property type="match status" value="1"/>
</dbReference>
<feature type="non-terminal residue" evidence="2">
    <location>
        <position position="51"/>
    </location>
</feature>
<feature type="domain" description="Neurotransmitter-gated ion-channel ligand-binding" evidence="1">
    <location>
        <begin position="1"/>
        <end position="51"/>
    </location>
</feature>
<dbReference type="Pfam" id="PF02931">
    <property type="entry name" value="Neur_chan_LBD"/>
    <property type="match status" value="1"/>
</dbReference>
<reference evidence="2 4" key="2">
    <citation type="journal article" date="2013" name="Nature">
        <title>Insights into bilaterian evolution from three spiralian genomes.</title>
        <authorList>
            <person name="Simakov O."/>
            <person name="Marletaz F."/>
            <person name="Cho S.J."/>
            <person name="Edsinger-Gonzales E."/>
            <person name="Havlak P."/>
            <person name="Hellsten U."/>
            <person name="Kuo D.H."/>
            <person name="Larsson T."/>
            <person name="Lv J."/>
            <person name="Arendt D."/>
            <person name="Savage R."/>
            <person name="Osoegawa K."/>
            <person name="de Jong P."/>
            <person name="Grimwood J."/>
            <person name="Chapman J.A."/>
            <person name="Shapiro H."/>
            <person name="Aerts A."/>
            <person name="Otillar R.P."/>
            <person name="Terry A.Y."/>
            <person name="Boore J.L."/>
            <person name="Grigoriev I.V."/>
            <person name="Lindberg D.R."/>
            <person name="Seaver E.C."/>
            <person name="Weisblat D.A."/>
            <person name="Putnam N.H."/>
            <person name="Rokhsar D.S."/>
        </authorList>
    </citation>
    <scope>NUCLEOTIDE SEQUENCE</scope>
    <source>
        <strain evidence="2 4">I ESC-2004</strain>
    </source>
</reference>
<dbReference type="Gene3D" id="2.70.170.10">
    <property type="entry name" value="Neurotransmitter-gated ion-channel ligand-binding domain"/>
    <property type="match status" value="1"/>
</dbReference>
<feature type="non-terminal residue" evidence="2">
    <location>
        <position position="1"/>
    </location>
</feature>
<evidence type="ECO:0000313" key="2">
    <source>
        <dbReference type="EMBL" id="ELU09066.1"/>
    </source>
</evidence>
<dbReference type="Proteomes" id="UP000014760">
    <property type="component" value="Unassembled WGS sequence"/>
</dbReference>
<dbReference type="InterPro" id="IPR036734">
    <property type="entry name" value="Neur_chan_lig-bd_sf"/>
</dbReference>
<dbReference type="EMBL" id="KB298581">
    <property type="protein sequence ID" value="ELU09066.1"/>
    <property type="molecule type" value="Genomic_DNA"/>
</dbReference>
<accession>R7V077</accession>
<evidence type="ECO:0000313" key="4">
    <source>
        <dbReference type="Proteomes" id="UP000014760"/>
    </source>
</evidence>
<dbReference type="HOGENOM" id="CLU_210566_0_0_1"/>
<reference evidence="4" key="1">
    <citation type="submission" date="2012-12" db="EMBL/GenBank/DDBJ databases">
        <authorList>
            <person name="Hellsten U."/>
            <person name="Grimwood J."/>
            <person name="Chapman J.A."/>
            <person name="Shapiro H."/>
            <person name="Aerts A."/>
            <person name="Otillar R.P."/>
            <person name="Terry A.Y."/>
            <person name="Boore J.L."/>
            <person name="Simakov O."/>
            <person name="Marletaz F."/>
            <person name="Cho S.-J."/>
            <person name="Edsinger-Gonzales E."/>
            <person name="Havlak P."/>
            <person name="Kuo D.-H."/>
            <person name="Larsson T."/>
            <person name="Lv J."/>
            <person name="Arendt D."/>
            <person name="Savage R."/>
            <person name="Osoegawa K."/>
            <person name="de Jong P."/>
            <person name="Lindberg D.R."/>
            <person name="Seaver E.C."/>
            <person name="Weisblat D.A."/>
            <person name="Putnam N.H."/>
            <person name="Grigoriev I.V."/>
            <person name="Rokhsar D.S."/>
        </authorList>
    </citation>
    <scope>NUCLEOTIDE SEQUENCE</scope>
    <source>
        <strain evidence="4">I ESC-2004</strain>
    </source>
</reference>
<name>R7V077_CAPTE</name>
<organism evidence="2">
    <name type="scientific">Capitella teleta</name>
    <name type="common">Polychaete worm</name>
    <dbReference type="NCBI Taxonomy" id="283909"/>
    <lineage>
        <taxon>Eukaryota</taxon>
        <taxon>Metazoa</taxon>
        <taxon>Spiralia</taxon>
        <taxon>Lophotrochozoa</taxon>
        <taxon>Annelida</taxon>
        <taxon>Polychaeta</taxon>
        <taxon>Sedentaria</taxon>
        <taxon>Scolecida</taxon>
        <taxon>Capitellidae</taxon>
        <taxon>Capitella</taxon>
    </lineage>
</organism>
<dbReference type="GO" id="GO:0016020">
    <property type="term" value="C:membrane"/>
    <property type="evidence" value="ECO:0007669"/>
    <property type="project" value="InterPro"/>
</dbReference>
<dbReference type="InterPro" id="IPR006202">
    <property type="entry name" value="Neur_chan_lig-bd"/>
</dbReference>
<evidence type="ECO:0000313" key="3">
    <source>
        <dbReference type="EnsemblMetazoa" id="CapteP50972"/>
    </source>
</evidence>
<dbReference type="STRING" id="283909.R7V077"/>
<dbReference type="OMA" id="VWSKYRW"/>
<dbReference type="OrthoDB" id="6229341at2759"/>
<sequence>DEKNQVLTTFGWLEVHWTDEFMQWDPKDFGGVSRIIVPPDLIWLPDFGLEN</sequence>